<name>A0A3P7LKH0_DIBLA</name>
<reference evidence="1 2" key="1">
    <citation type="submission" date="2018-11" db="EMBL/GenBank/DDBJ databases">
        <authorList>
            <consortium name="Pathogen Informatics"/>
        </authorList>
    </citation>
    <scope>NUCLEOTIDE SEQUENCE [LARGE SCALE GENOMIC DNA]</scope>
</reference>
<dbReference type="EMBL" id="UYRU01068165">
    <property type="protein sequence ID" value="VDN17415.1"/>
    <property type="molecule type" value="Genomic_DNA"/>
</dbReference>
<accession>A0A3P7LKH0</accession>
<dbReference type="AlphaFoldDB" id="A0A3P7LKH0"/>
<evidence type="ECO:0000313" key="2">
    <source>
        <dbReference type="Proteomes" id="UP000281553"/>
    </source>
</evidence>
<evidence type="ECO:0000313" key="1">
    <source>
        <dbReference type="EMBL" id="VDN17415.1"/>
    </source>
</evidence>
<protein>
    <submittedName>
        <fullName evidence="1">Uncharacterized protein</fullName>
    </submittedName>
</protein>
<sequence length="163" mass="18117">MLADRYGDQQNTANDVGNCGWLVYLREPADRQGRTIVRPSAPSFRGLIQTRNRLAEAIQQVVSLEKLRSSTWRPPLPPNIGQMRICSTCPQQLACGLFLDKPDFGTTGSEVEQLLRSRCSHLSANHIDFFYLWSRLQLLEHASANRLDSVVAGIVGSSSSSTE</sequence>
<organism evidence="1 2">
    <name type="scientific">Dibothriocephalus latus</name>
    <name type="common">Fish tapeworm</name>
    <name type="synonym">Diphyllobothrium latum</name>
    <dbReference type="NCBI Taxonomy" id="60516"/>
    <lineage>
        <taxon>Eukaryota</taxon>
        <taxon>Metazoa</taxon>
        <taxon>Spiralia</taxon>
        <taxon>Lophotrochozoa</taxon>
        <taxon>Platyhelminthes</taxon>
        <taxon>Cestoda</taxon>
        <taxon>Eucestoda</taxon>
        <taxon>Diphyllobothriidea</taxon>
        <taxon>Diphyllobothriidae</taxon>
        <taxon>Dibothriocephalus</taxon>
    </lineage>
</organism>
<proteinExistence type="predicted"/>
<gene>
    <name evidence="1" type="ORF">DILT_LOCUS12919</name>
</gene>
<dbReference type="OrthoDB" id="306218at2759"/>
<keyword evidence="2" id="KW-1185">Reference proteome</keyword>
<dbReference type="Proteomes" id="UP000281553">
    <property type="component" value="Unassembled WGS sequence"/>
</dbReference>